<evidence type="ECO:0000313" key="1">
    <source>
        <dbReference type="EMBL" id="KAH7924812.1"/>
    </source>
</evidence>
<sequence>MVNYNGWLPKDPEVVRKWIRKKVDVVKKVPYAAPLPDVIQEFQNLIENDPEIFMYFNQMFEQVPKDKYPPGVDDYTVMLRLFATIITEAPEYDREGVERGEAIGVPIYAVLDQFTNTPAGLNAFINRRVNNQFKKMFDVWAAFLTSLDSRYVLEGTPEKPAWPQAIPNFADIYVCDPTDKYYGFKSWDDFFTRQFKEGQRPIEFADDDSVVNSACDSTVYRIAYRVNATDQFWLKGQPYSLNHILNNDPLSSEFDKGTVYQAFLSLYDYHRWHSPVNGKIKKIVLVEGTYYAAQPDPSWEEAAIIESQSFITSIATRVLVFIEADNPEIGLMCVVGVGMVEVSTCEVTVEEGDVVRKGDQLGMFHFGGSTHCLVFRREVPIVFAETIEVDTFVRVKSAIAKVGSAN</sequence>
<proteinExistence type="predicted"/>
<organism evidence="1 2">
    <name type="scientific">Leucogyrophana mollusca</name>
    <dbReference type="NCBI Taxonomy" id="85980"/>
    <lineage>
        <taxon>Eukaryota</taxon>
        <taxon>Fungi</taxon>
        <taxon>Dikarya</taxon>
        <taxon>Basidiomycota</taxon>
        <taxon>Agaricomycotina</taxon>
        <taxon>Agaricomycetes</taxon>
        <taxon>Agaricomycetidae</taxon>
        <taxon>Boletales</taxon>
        <taxon>Boletales incertae sedis</taxon>
        <taxon>Leucogyrophana</taxon>
    </lineage>
</organism>
<accession>A0ACB8BJ22</accession>
<evidence type="ECO:0000313" key="2">
    <source>
        <dbReference type="Proteomes" id="UP000790709"/>
    </source>
</evidence>
<dbReference type="Proteomes" id="UP000790709">
    <property type="component" value="Unassembled WGS sequence"/>
</dbReference>
<protein>
    <submittedName>
        <fullName evidence="1">Uncharacterized protein</fullName>
    </submittedName>
</protein>
<name>A0ACB8BJ22_9AGAM</name>
<gene>
    <name evidence="1" type="ORF">BV22DRAFT_1034692</name>
</gene>
<keyword evidence="2" id="KW-1185">Reference proteome</keyword>
<reference evidence="1" key="1">
    <citation type="journal article" date="2021" name="New Phytol.">
        <title>Evolutionary innovations through gain and loss of genes in the ectomycorrhizal Boletales.</title>
        <authorList>
            <person name="Wu G."/>
            <person name="Miyauchi S."/>
            <person name="Morin E."/>
            <person name="Kuo A."/>
            <person name="Drula E."/>
            <person name="Varga T."/>
            <person name="Kohler A."/>
            <person name="Feng B."/>
            <person name="Cao Y."/>
            <person name="Lipzen A."/>
            <person name="Daum C."/>
            <person name="Hundley H."/>
            <person name="Pangilinan J."/>
            <person name="Johnson J."/>
            <person name="Barry K."/>
            <person name="LaButti K."/>
            <person name="Ng V."/>
            <person name="Ahrendt S."/>
            <person name="Min B."/>
            <person name="Choi I.G."/>
            <person name="Park H."/>
            <person name="Plett J.M."/>
            <person name="Magnuson J."/>
            <person name="Spatafora J.W."/>
            <person name="Nagy L.G."/>
            <person name="Henrissat B."/>
            <person name="Grigoriev I.V."/>
            <person name="Yang Z.L."/>
            <person name="Xu J."/>
            <person name="Martin F.M."/>
        </authorList>
    </citation>
    <scope>NUCLEOTIDE SEQUENCE</scope>
    <source>
        <strain evidence="1">KUC20120723A-06</strain>
    </source>
</reference>
<dbReference type="EMBL" id="MU266415">
    <property type="protein sequence ID" value="KAH7924812.1"/>
    <property type="molecule type" value="Genomic_DNA"/>
</dbReference>
<comment type="caution">
    <text evidence="1">The sequence shown here is derived from an EMBL/GenBank/DDBJ whole genome shotgun (WGS) entry which is preliminary data.</text>
</comment>